<evidence type="ECO:0000313" key="1">
    <source>
        <dbReference type="EMBL" id="KAI8545622.1"/>
    </source>
</evidence>
<keyword evidence="2" id="KW-1185">Reference proteome</keyword>
<comment type="caution">
    <text evidence="1">The sequence shown here is derived from an EMBL/GenBank/DDBJ whole genome shotgun (WGS) entry which is preliminary data.</text>
</comment>
<protein>
    <submittedName>
        <fullName evidence="1">Uncharacterized protein</fullName>
    </submittedName>
</protein>
<dbReference type="EMBL" id="CM046394">
    <property type="protein sequence ID" value="KAI8545622.1"/>
    <property type="molecule type" value="Genomic_DNA"/>
</dbReference>
<sequence>MGDAATDAGIDAAQRRLMFEEEAKYSSTSRRRLDGEAVEDNDHGTRRDWAGGLPEGILDMISDRLSVGDCASFADVCISWSKVIKEQSQQSSFRGFPLLLMGSGQRFRYTKTCLTSLDNFTSCWGIDMPEAYMKYFWGSFHDWLILVGVLKRFGLSDLICVKLYNPFSRVTIDLPETFNRYTTLVASSRPSDPNFVCILLPFTCCGYVDFWAPGLDKWHKCSGLSGLELVDAVFCGTARTGVVGLRYLVESQGEVLLVCRVSNQGTFETKEFVIHKLDVCEMAWRKVENLGDRVLFLGRGCSRSFSALDLEVEKANCIYFTNDWRPSVANQFDLSQDILVKYRKKLEIEAPPSTRQGTTEGIEGLEKNSDWGIFSLNPEDLGHFTFPPVKESNIPIWLTAPLSSYCRGGTGFLNYM</sequence>
<reference evidence="1" key="1">
    <citation type="submission" date="2022-02" db="EMBL/GenBank/DDBJ databases">
        <title>Plant Genome Project.</title>
        <authorList>
            <person name="Zhang R.-G."/>
        </authorList>
    </citation>
    <scope>NUCLEOTIDE SEQUENCE</scope>
    <source>
        <strain evidence="1">AT1</strain>
    </source>
</reference>
<accession>A0ACC0MYQ0</accession>
<proteinExistence type="predicted"/>
<gene>
    <name evidence="1" type="ORF">RHMOL_Rhmol07G0053900</name>
</gene>
<dbReference type="Proteomes" id="UP001062846">
    <property type="component" value="Chromosome 7"/>
</dbReference>
<evidence type="ECO:0000313" key="2">
    <source>
        <dbReference type="Proteomes" id="UP001062846"/>
    </source>
</evidence>
<organism evidence="1 2">
    <name type="scientific">Rhododendron molle</name>
    <name type="common">Chinese azalea</name>
    <name type="synonym">Azalea mollis</name>
    <dbReference type="NCBI Taxonomy" id="49168"/>
    <lineage>
        <taxon>Eukaryota</taxon>
        <taxon>Viridiplantae</taxon>
        <taxon>Streptophyta</taxon>
        <taxon>Embryophyta</taxon>
        <taxon>Tracheophyta</taxon>
        <taxon>Spermatophyta</taxon>
        <taxon>Magnoliopsida</taxon>
        <taxon>eudicotyledons</taxon>
        <taxon>Gunneridae</taxon>
        <taxon>Pentapetalae</taxon>
        <taxon>asterids</taxon>
        <taxon>Ericales</taxon>
        <taxon>Ericaceae</taxon>
        <taxon>Ericoideae</taxon>
        <taxon>Rhodoreae</taxon>
        <taxon>Rhododendron</taxon>
    </lineage>
</organism>
<name>A0ACC0MYQ0_RHOML</name>